<dbReference type="NCBIfam" id="TIGR03709">
    <property type="entry name" value="PPK2_rel_1"/>
    <property type="match status" value="1"/>
</dbReference>
<dbReference type="GO" id="GO:0006797">
    <property type="term" value="P:polyphosphate metabolic process"/>
    <property type="evidence" value="ECO:0007669"/>
    <property type="project" value="InterPro"/>
</dbReference>
<dbReference type="RefSeq" id="WP_281488688.1">
    <property type="nucleotide sequence ID" value="NZ_JASATX010000003.1"/>
</dbReference>
<dbReference type="InterPro" id="IPR022300">
    <property type="entry name" value="PPK2-rel_1"/>
</dbReference>
<evidence type="ECO:0000256" key="1">
    <source>
        <dbReference type="SAM" id="MobiDB-lite"/>
    </source>
</evidence>
<dbReference type="PANTHER" id="PTHR34383:SF3">
    <property type="entry name" value="POLYPHOSPHATE:AMP PHOSPHOTRANSFERASE"/>
    <property type="match status" value="1"/>
</dbReference>
<dbReference type="PANTHER" id="PTHR34383">
    <property type="entry name" value="POLYPHOSPHATE:AMP PHOSPHOTRANSFERASE-RELATED"/>
    <property type="match status" value="1"/>
</dbReference>
<keyword evidence="3" id="KW-0418">Kinase</keyword>
<dbReference type="GO" id="GO:0016776">
    <property type="term" value="F:phosphotransferase activity, phosphate group as acceptor"/>
    <property type="evidence" value="ECO:0007669"/>
    <property type="project" value="InterPro"/>
</dbReference>
<dbReference type="SUPFAM" id="SSF52540">
    <property type="entry name" value="P-loop containing nucleoside triphosphate hydrolases"/>
    <property type="match status" value="1"/>
</dbReference>
<protein>
    <submittedName>
        <fullName evidence="3">Polyphosphate kinase 2 family protein</fullName>
    </submittedName>
</protein>
<dbReference type="GO" id="GO:0016301">
    <property type="term" value="F:kinase activity"/>
    <property type="evidence" value="ECO:0007669"/>
    <property type="project" value="UniProtKB-KW"/>
</dbReference>
<accession>A0AAW6T728</accession>
<dbReference type="AlphaFoldDB" id="A0AAW6T728"/>
<dbReference type="Pfam" id="PF03976">
    <property type="entry name" value="PPK2"/>
    <property type="match status" value="1"/>
</dbReference>
<organism evidence="3 4">
    <name type="scientific">Ruicaihuangia caeni</name>
    <dbReference type="NCBI Taxonomy" id="3042517"/>
    <lineage>
        <taxon>Bacteria</taxon>
        <taxon>Bacillati</taxon>
        <taxon>Actinomycetota</taxon>
        <taxon>Actinomycetes</taxon>
        <taxon>Micrococcales</taxon>
        <taxon>Microbacteriaceae</taxon>
        <taxon>Ruicaihuangia</taxon>
    </lineage>
</organism>
<sequence>MSDAARIRGDHLPHDRAGAGTGASTGPADPATSAFSGLFRAPLPLDLASIDPRATPGFTGEREDADAAMRATDDELSDLQERLFAGSRTGDTRRVLLVLQAMDTAGKGGILRHVIGAVDPQGVRITAFKAPTEEERQHDFLWRVRRALPPAGMIGVFDRSHYEDVLVQRVRGLSRPDEVERRYEQIVEFEQELTEAGVSLIKVMLHISKAEQKERLRERLDRPDKHWKFDPGDIDERAYWNDYMRAYELAIDRTNTAAAPWYVVPADRKWFAPYAVHGLLLETLRGLQLQWPLAEFDVASERRRLEAS</sequence>
<dbReference type="Gene3D" id="3.40.50.300">
    <property type="entry name" value="P-loop containing nucleotide triphosphate hydrolases"/>
    <property type="match status" value="1"/>
</dbReference>
<name>A0AAW6T728_9MICO</name>
<evidence type="ECO:0000313" key="4">
    <source>
        <dbReference type="Proteomes" id="UP001321506"/>
    </source>
</evidence>
<dbReference type="Proteomes" id="UP001321506">
    <property type="component" value="Unassembled WGS sequence"/>
</dbReference>
<feature type="region of interest" description="Disordered" evidence="1">
    <location>
        <begin position="1"/>
        <end position="32"/>
    </location>
</feature>
<proteinExistence type="predicted"/>
<evidence type="ECO:0000259" key="2">
    <source>
        <dbReference type="Pfam" id="PF03976"/>
    </source>
</evidence>
<feature type="domain" description="Polyphosphate kinase-2-related" evidence="2">
    <location>
        <begin position="63"/>
        <end position="284"/>
    </location>
</feature>
<dbReference type="EMBL" id="JASATX010000003">
    <property type="protein sequence ID" value="MDI2098896.1"/>
    <property type="molecule type" value="Genomic_DNA"/>
</dbReference>
<dbReference type="InterPro" id="IPR027417">
    <property type="entry name" value="P-loop_NTPase"/>
</dbReference>
<comment type="caution">
    <text evidence="3">The sequence shown here is derived from an EMBL/GenBank/DDBJ whole genome shotgun (WGS) entry which is preliminary data.</text>
</comment>
<dbReference type="InterPro" id="IPR022488">
    <property type="entry name" value="PPK2-related"/>
</dbReference>
<gene>
    <name evidence="3" type="ORF">QF206_07970</name>
</gene>
<feature type="compositionally biased region" description="Low complexity" evidence="1">
    <location>
        <begin position="22"/>
        <end position="32"/>
    </location>
</feature>
<reference evidence="3 4" key="1">
    <citation type="submission" date="2023-04" db="EMBL/GenBank/DDBJ databases">
        <title>Klugiella caeni sp. nov. isolated from the sludge of biochemical tank.</title>
        <authorList>
            <person name="Geng K."/>
        </authorList>
    </citation>
    <scope>NUCLEOTIDE SEQUENCE [LARGE SCALE GENOMIC DNA]</scope>
    <source>
        <strain evidence="3 4">YN-L-19</strain>
    </source>
</reference>
<keyword evidence="4" id="KW-1185">Reference proteome</keyword>
<feature type="compositionally biased region" description="Basic and acidic residues" evidence="1">
    <location>
        <begin position="1"/>
        <end position="17"/>
    </location>
</feature>
<evidence type="ECO:0000313" key="3">
    <source>
        <dbReference type="EMBL" id="MDI2098896.1"/>
    </source>
</evidence>
<keyword evidence="3" id="KW-0808">Transferase</keyword>